<proteinExistence type="predicted"/>
<evidence type="ECO:0000313" key="2">
    <source>
        <dbReference type="Proteomes" id="UP000237347"/>
    </source>
</evidence>
<keyword evidence="2" id="KW-1185">Reference proteome</keyword>
<dbReference type="AlphaFoldDB" id="A0AAW0IGI9"/>
<accession>A0AAW0IGI9</accession>
<evidence type="ECO:0000313" key="1">
    <source>
        <dbReference type="EMBL" id="KAK7813311.1"/>
    </source>
</evidence>
<comment type="caution">
    <text evidence="1">The sequence shown here is derived from an EMBL/GenBank/DDBJ whole genome shotgun (WGS) entry which is preliminary data.</text>
</comment>
<name>A0AAW0IGI9_QUESU</name>
<reference evidence="1 2" key="1">
    <citation type="journal article" date="2018" name="Sci. Data">
        <title>The draft genome sequence of cork oak.</title>
        <authorList>
            <person name="Ramos A.M."/>
            <person name="Usie A."/>
            <person name="Barbosa P."/>
            <person name="Barros P.M."/>
            <person name="Capote T."/>
            <person name="Chaves I."/>
            <person name="Simoes F."/>
            <person name="Abreu I."/>
            <person name="Carrasquinho I."/>
            <person name="Faro C."/>
            <person name="Guimaraes J.B."/>
            <person name="Mendonca D."/>
            <person name="Nobrega F."/>
            <person name="Rodrigues L."/>
            <person name="Saibo N.J.M."/>
            <person name="Varela M.C."/>
            <person name="Egas C."/>
            <person name="Matos J."/>
            <person name="Miguel C.M."/>
            <person name="Oliveira M.M."/>
            <person name="Ricardo C.P."/>
            <person name="Goncalves S."/>
        </authorList>
    </citation>
    <scope>NUCLEOTIDE SEQUENCE [LARGE SCALE GENOMIC DNA]</scope>
    <source>
        <strain evidence="2">cv. HL8</strain>
    </source>
</reference>
<gene>
    <name evidence="1" type="ORF">CFP56_005484</name>
</gene>
<sequence>VKRITSPLLIMILEDKLDKGNGLFFYRSYLHRGNKIGHRYNAQAWTQMNASFRKKKKRKNNVARLKGFTISFRIEHAIVW</sequence>
<dbReference type="EMBL" id="PKMF04001275">
    <property type="protein sequence ID" value="KAK7813311.1"/>
    <property type="molecule type" value="Genomic_DNA"/>
</dbReference>
<organism evidence="1 2">
    <name type="scientific">Quercus suber</name>
    <name type="common">Cork oak</name>
    <dbReference type="NCBI Taxonomy" id="58331"/>
    <lineage>
        <taxon>Eukaryota</taxon>
        <taxon>Viridiplantae</taxon>
        <taxon>Streptophyta</taxon>
        <taxon>Embryophyta</taxon>
        <taxon>Tracheophyta</taxon>
        <taxon>Spermatophyta</taxon>
        <taxon>Magnoliopsida</taxon>
        <taxon>eudicotyledons</taxon>
        <taxon>Gunneridae</taxon>
        <taxon>Pentapetalae</taxon>
        <taxon>rosids</taxon>
        <taxon>fabids</taxon>
        <taxon>Fagales</taxon>
        <taxon>Fagaceae</taxon>
        <taxon>Quercus</taxon>
    </lineage>
</organism>
<protein>
    <submittedName>
        <fullName evidence="1">Uncharacterized protein</fullName>
    </submittedName>
</protein>
<feature type="non-terminal residue" evidence="1">
    <location>
        <position position="1"/>
    </location>
</feature>
<dbReference type="Proteomes" id="UP000237347">
    <property type="component" value="Unassembled WGS sequence"/>
</dbReference>